<feature type="signal peptide" evidence="2">
    <location>
        <begin position="1"/>
        <end position="20"/>
    </location>
</feature>
<evidence type="ECO:0000313" key="5">
    <source>
        <dbReference type="Proteomes" id="UP000515734"/>
    </source>
</evidence>
<feature type="compositionally biased region" description="Acidic residues" evidence="1">
    <location>
        <begin position="51"/>
        <end position="99"/>
    </location>
</feature>
<keyword evidence="2" id="KW-0732">Signal</keyword>
<dbReference type="SUPFAM" id="SSF51126">
    <property type="entry name" value="Pectin lyase-like"/>
    <property type="match status" value="2"/>
</dbReference>
<dbReference type="InterPro" id="IPR012334">
    <property type="entry name" value="Pectin_lyas_fold"/>
</dbReference>
<feature type="domain" description="Rhamnogalacturonase A/B/Epimerase-like pectate lyase" evidence="3">
    <location>
        <begin position="260"/>
        <end position="458"/>
    </location>
</feature>
<dbReference type="RefSeq" id="WP_185292123.1">
    <property type="nucleotide sequence ID" value="NZ_AP023287.1"/>
</dbReference>
<evidence type="ECO:0000259" key="3">
    <source>
        <dbReference type="Pfam" id="PF12708"/>
    </source>
</evidence>
<feature type="compositionally biased region" description="Low complexity" evidence="1">
    <location>
        <begin position="20"/>
        <end position="42"/>
    </location>
</feature>
<evidence type="ECO:0000313" key="4">
    <source>
        <dbReference type="EMBL" id="BCI54187.1"/>
    </source>
</evidence>
<dbReference type="InterPro" id="IPR006626">
    <property type="entry name" value="PbH1"/>
</dbReference>
<dbReference type="PANTHER" id="PTHR31339">
    <property type="entry name" value="PECTIN LYASE-RELATED"/>
    <property type="match status" value="1"/>
</dbReference>
<dbReference type="Proteomes" id="UP000515734">
    <property type="component" value="Chromosome"/>
</dbReference>
<proteinExistence type="predicted"/>
<dbReference type="AlphaFoldDB" id="A0A6S6P9I5"/>
<sequence>MGGAAFAVGIGLLLSPGVAAADPAADATGGVSADAPADAPAAESGDRDDQVDTDNEADDDPADDADEAADPSEEPLSDDAEAPSEPVDDTVDEELDEVGETVRHDSNDNDPDDGTASAPADEPVETPVDEIAVDVPDEVVDAEEPVTPVVEEPVVEEPVVEEPAVEVPAAQPEADADPAADAEVTPAPPAPADEARPQGLVQTVANAFGLGGTPAPVESPAMWAVLAWARRQFFGATATTTVGRQSTSSSSTTSTPITTVNVKDYGAVGDGITDDSAAIKAAEAALTSGQRLYFPEGTYRFAQQNPAGNAAVLLKGLSDVTVEFAPGARLLMDNLDADGHGTSHGIRVEGAASNVTILNATVEWKTRPSARSFGDGFSILGWASNTPPPPGWTGSTGTVSNVSLVNATVINAPQTGAVFMGASDVTVTNFTAIGTRGDGLHFNSNRRVTVNGLLAQNTGDDGLAFVTYYHPTQPWTYGPGDGPFNQPGLGEWNNGGSVASHITVTGGSASGVRVQGGYDITITDVTVSGKEFGIQVNSAKATGPGDWTSLASRDIDISDVTIDDVQTGIVLATNNIDGTEDSMWWDFAGLTISDVTIHNARNWSVAVETPASTTSAFAGLTLRNIHAEVDGAVGPLGGGKGGILLASLRDSVIDNVRLVSVHASDINVLGASQIRHQYSVADLPSSNLTIDDLVLEGPGRILIQDIAGLQVGTVASYGAQGAAVELFRVRDASFGTIGAYLPGRGTGAGWGVRLLQVDDLDVADIVVTTDDHIGSSWWAVELGGGNPAEDIAGNGVRIENVTYVSDRDATGSDIVVQGGPYGPVNWYINATWLHQGEASPQWRSALWGDTTPASHILSNPDS</sequence>
<reference evidence="4 5" key="1">
    <citation type="submission" date="2020-07" db="EMBL/GenBank/DDBJ databases">
        <title>Complete genome sequence of Mycolicibacterium litorale like strain isolated from cardiac implantable electronic device infection.</title>
        <authorList>
            <person name="Fukano H."/>
            <person name="Miyama H."/>
            <person name="Hoshino Y."/>
        </authorList>
    </citation>
    <scope>NUCLEOTIDE SEQUENCE [LARGE SCALE GENOMIC DNA]</scope>
    <source>
        <strain evidence="4 5">NIIDNTM18</strain>
    </source>
</reference>
<evidence type="ECO:0000256" key="2">
    <source>
        <dbReference type="SAM" id="SignalP"/>
    </source>
</evidence>
<evidence type="ECO:0000256" key="1">
    <source>
        <dbReference type="SAM" id="MobiDB-lite"/>
    </source>
</evidence>
<feature type="region of interest" description="Disordered" evidence="1">
    <location>
        <begin position="20"/>
        <end position="195"/>
    </location>
</feature>
<dbReference type="InterPro" id="IPR024535">
    <property type="entry name" value="RHGA/B-epi-like_pectate_lyase"/>
</dbReference>
<accession>A0A6S6P9I5</accession>
<feature type="chain" id="PRO_5039422743" description="Rhamnogalacturonase A/B/Epimerase-like pectate lyase domain-containing protein" evidence="2">
    <location>
        <begin position="21"/>
        <end position="862"/>
    </location>
</feature>
<protein>
    <recommendedName>
        <fullName evidence="3">Rhamnogalacturonase A/B/Epimerase-like pectate lyase domain-containing protein</fullName>
    </recommendedName>
</protein>
<dbReference type="EMBL" id="AP023287">
    <property type="protein sequence ID" value="BCI54187.1"/>
    <property type="molecule type" value="Genomic_DNA"/>
</dbReference>
<feature type="compositionally biased region" description="Acidic residues" evidence="1">
    <location>
        <begin position="122"/>
        <end position="144"/>
    </location>
</feature>
<gene>
    <name evidence="4" type="ORF">NIIDNTM18_34650</name>
</gene>
<organism evidence="4 5">
    <name type="scientific">Mycolicibacterium litorale</name>
    <dbReference type="NCBI Taxonomy" id="758802"/>
    <lineage>
        <taxon>Bacteria</taxon>
        <taxon>Bacillati</taxon>
        <taxon>Actinomycetota</taxon>
        <taxon>Actinomycetes</taxon>
        <taxon>Mycobacteriales</taxon>
        <taxon>Mycobacteriaceae</taxon>
        <taxon>Mycolicibacterium</taxon>
    </lineage>
</organism>
<dbReference type="InterPro" id="IPR011050">
    <property type="entry name" value="Pectin_lyase_fold/virulence"/>
</dbReference>
<dbReference type="InterPro" id="IPR051801">
    <property type="entry name" value="GH28_Enzymes"/>
</dbReference>
<dbReference type="SMART" id="SM00710">
    <property type="entry name" value="PbH1"/>
    <property type="match status" value="10"/>
</dbReference>
<dbReference type="Pfam" id="PF12708">
    <property type="entry name" value="Pect-lyase_RHGA_epim"/>
    <property type="match status" value="1"/>
</dbReference>
<name>A0A6S6P9I5_9MYCO</name>
<dbReference type="Gene3D" id="2.160.20.10">
    <property type="entry name" value="Single-stranded right-handed beta-helix, Pectin lyase-like"/>
    <property type="match status" value="1"/>
</dbReference>
<feature type="compositionally biased region" description="Acidic residues" evidence="1">
    <location>
        <begin position="153"/>
        <end position="164"/>
    </location>
</feature>